<proteinExistence type="inferred from homology"/>
<dbReference type="EMBL" id="BNAT01000097">
    <property type="protein sequence ID" value="GHE73143.1"/>
    <property type="molecule type" value="Genomic_DNA"/>
</dbReference>
<feature type="domain" description="Fibronectin type III-like" evidence="3">
    <location>
        <begin position="446"/>
        <end position="515"/>
    </location>
</feature>
<accession>A0A918ZVY7</accession>
<evidence type="ECO:0000313" key="4">
    <source>
        <dbReference type="EMBL" id="GHE73143.1"/>
    </source>
</evidence>
<dbReference type="Pfam" id="PF14310">
    <property type="entry name" value="Fn3-like"/>
    <property type="match status" value="1"/>
</dbReference>
<dbReference type="GO" id="GO:0005975">
    <property type="term" value="P:carbohydrate metabolic process"/>
    <property type="evidence" value="ECO:0007669"/>
    <property type="project" value="InterPro"/>
</dbReference>
<dbReference type="Proteomes" id="UP000603227">
    <property type="component" value="Unassembled WGS sequence"/>
</dbReference>
<dbReference type="InterPro" id="IPR026891">
    <property type="entry name" value="Fn3-like"/>
</dbReference>
<name>A0A918ZVY7_9ACTN</name>
<dbReference type="Gene3D" id="3.40.50.1700">
    <property type="entry name" value="Glycoside hydrolase family 3 C-terminal domain"/>
    <property type="match status" value="1"/>
</dbReference>
<dbReference type="RefSeq" id="WP_269801989.1">
    <property type="nucleotide sequence ID" value="NZ_CP022161.1"/>
</dbReference>
<protein>
    <recommendedName>
        <fullName evidence="3">Fibronectin type III-like domain-containing protein</fullName>
    </recommendedName>
</protein>
<keyword evidence="5" id="KW-1185">Reference proteome</keyword>
<dbReference type="InterPro" id="IPR036962">
    <property type="entry name" value="Glyco_hydro_3_N_sf"/>
</dbReference>
<dbReference type="Pfam" id="PF01915">
    <property type="entry name" value="Glyco_hydro_3_C"/>
    <property type="match status" value="1"/>
</dbReference>
<dbReference type="InterPro" id="IPR002772">
    <property type="entry name" value="Glyco_hydro_3_C"/>
</dbReference>
<reference evidence="4" key="1">
    <citation type="journal article" date="2014" name="Int. J. Syst. Evol. Microbiol.">
        <title>Complete genome sequence of Corynebacterium casei LMG S-19264T (=DSM 44701T), isolated from a smear-ripened cheese.</title>
        <authorList>
            <consortium name="US DOE Joint Genome Institute (JGI-PGF)"/>
            <person name="Walter F."/>
            <person name="Albersmeier A."/>
            <person name="Kalinowski J."/>
            <person name="Ruckert C."/>
        </authorList>
    </citation>
    <scope>NUCLEOTIDE SEQUENCE</scope>
    <source>
        <strain evidence="4">CGMCC 4.7403</strain>
    </source>
</reference>
<dbReference type="PANTHER" id="PTHR42715">
    <property type="entry name" value="BETA-GLUCOSIDASE"/>
    <property type="match status" value="1"/>
</dbReference>
<evidence type="ECO:0000256" key="2">
    <source>
        <dbReference type="ARBA" id="ARBA00022801"/>
    </source>
</evidence>
<keyword evidence="2" id="KW-0378">Hydrolase</keyword>
<comment type="similarity">
    <text evidence="1">Belongs to the glycosyl hydrolase 3 family.</text>
</comment>
<dbReference type="Gene3D" id="3.20.20.300">
    <property type="entry name" value="Glycoside hydrolase, family 3, N-terminal domain"/>
    <property type="match status" value="1"/>
</dbReference>
<dbReference type="InterPro" id="IPR017853">
    <property type="entry name" value="GH"/>
</dbReference>
<comment type="caution">
    <text evidence="4">The sequence shown here is derived from an EMBL/GenBank/DDBJ whole genome shotgun (WGS) entry which is preliminary data.</text>
</comment>
<organism evidence="4 5">
    <name type="scientific">Streptomyces capitiformicae</name>
    <dbReference type="NCBI Taxonomy" id="2014920"/>
    <lineage>
        <taxon>Bacteria</taxon>
        <taxon>Bacillati</taxon>
        <taxon>Actinomycetota</taxon>
        <taxon>Actinomycetes</taxon>
        <taxon>Kitasatosporales</taxon>
        <taxon>Streptomycetaceae</taxon>
        <taxon>Streptomyces</taxon>
    </lineage>
</organism>
<dbReference type="SUPFAM" id="SSF52279">
    <property type="entry name" value="Beta-D-glucan exohydrolase, C-terminal domain"/>
    <property type="match status" value="1"/>
</dbReference>
<evidence type="ECO:0000313" key="5">
    <source>
        <dbReference type="Proteomes" id="UP000603227"/>
    </source>
</evidence>
<evidence type="ECO:0000256" key="1">
    <source>
        <dbReference type="ARBA" id="ARBA00005336"/>
    </source>
</evidence>
<dbReference type="SMART" id="SM01217">
    <property type="entry name" value="Fn3_like"/>
    <property type="match status" value="1"/>
</dbReference>
<dbReference type="AlphaFoldDB" id="A0A918ZVY7"/>
<gene>
    <name evidence="4" type="ORF">GCM10017771_96920</name>
</gene>
<dbReference type="PANTHER" id="PTHR42715:SF10">
    <property type="entry name" value="BETA-GLUCOSIDASE"/>
    <property type="match status" value="1"/>
</dbReference>
<dbReference type="Pfam" id="PF00933">
    <property type="entry name" value="Glyco_hydro_3"/>
    <property type="match status" value="1"/>
</dbReference>
<dbReference type="InterPro" id="IPR001764">
    <property type="entry name" value="Glyco_hydro_3_N"/>
</dbReference>
<evidence type="ECO:0000259" key="3">
    <source>
        <dbReference type="SMART" id="SM01217"/>
    </source>
</evidence>
<dbReference type="InterPro" id="IPR013783">
    <property type="entry name" value="Ig-like_fold"/>
</dbReference>
<dbReference type="Gene3D" id="2.60.40.10">
    <property type="entry name" value="Immunoglobulins"/>
    <property type="match status" value="1"/>
</dbReference>
<dbReference type="SUPFAM" id="SSF51445">
    <property type="entry name" value="(Trans)glycosidases"/>
    <property type="match status" value="1"/>
</dbReference>
<sequence>MILEPFVAGVRLGGSRSVMVAQNNVDGVPASADRHLLTDLLRGEMGFTGVVQADYFGIWNLKHEHGVAAGRGDAAALALEAGVDMELPTIHCYGPPLIEMVREGRVAEELVDRAASRVLALKCELGMLDEAWKDEFDALAALEPGGLDPPEHRALARRLAEESVVLPANDGVLPLRERRSVALVGPLVEQPEAMLGCYAFANHNSLDFLDEMSARAGMESGVRIQTLGDALAEELPDAKIQVTAAGDLKVTRDEDIAAVVAVVRDADACVLTLGDRAGLFGIDGRTSGEGCDAETVALPGRQAELAKVVLDTGTPTVLLIISGRPYTLEGLAERAAAVVQAFFPGEEGAGAIAGILSGRVEPSGRLPVSIPRHAGGHEGTYLHARTAGPTMMSALDSTPLYPFGHGLTWTTFAYSGLDMDSEVIATDGIVQIGVTVRNDGERAGTEVVQLYLSDPVASAVRPVRWLAGWARVRLDAGRSARVEFAVHADRVSFTGKDLRRIVESGEIGVEVGRSCADLPLRGSYRIESPERVLGMDRVLTVPVTVRPL</sequence>
<dbReference type="InterPro" id="IPR036881">
    <property type="entry name" value="Glyco_hydro_3_C_sf"/>
</dbReference>
<dbReference type="GO" id="GO:0004553">
    <property type="term" value="F:hydrolase activity, hydrolyzing O-glycosyl compounds"/>
    <property type="evidence" value="ECO:0007669"/>
    <property type="project" value="InterPro"/>
</dbReference>
<reference evidence="4" key="2">
    <citation type="submission" date="2020-09" db="EMBL/GenBank/DDBJ databases">
        <authorList>
            <person name="Sun Q."/>
            <person name="Zhou Y."/>
        </authorList>
    </citation>
    <scope>NUCLEOTIDE SEQUENCE</scope>
    <source>
        <strain evidence="4">CGMCC 4.7403</strain>
    </source>
</reference>
<dbReference type="InterPro" id="IPR050288">
    <property type="entry name" value="Cellulose_deg_GH3"/>
</dbReference>